<keyword evidence="3" id="KW-1185">Reference proteome</keyword>
<accession>A0ABT7E1P6</accession>
<sequence>MPDVFTMPTDSRPPQPSLPTRLLLFCLCGGTGLFIILTYAGIVPWKPSGRCRAIFCDPYHWQVLCFGITFFCAGSAFVLPRRWHRVGQLNGLCLLIALLAGLTGSFLFR</sequence>
<evidence type="ECO:0000313" key="3">
    <source>
        <dbReference type="Proteomes" id="UP001172778"/>
    </source>
</evidence>
<dbReference type="EMBL" id="JARRAF010000012">
    <property type="protein sequence ID" value="MDK2124827.1"/>
    <property type="molecule type" value="Genomic_DNA"/>
</dbReference>
<gene>
    <name evidence="2" type="ORF">PZA18_12305</name>
</gene>
<evidence type="ECO:0000256" key="1">
    <source>
        <dbReference type="SAM" id="Phobius"/>
    </source>
</evidence>
<proteinExistence type="predicted"/>
<name>A0ABT7E1P6_9NEIS</name>
<dbReference type="Proteomes" id="UP001172778">
    <property type="component" value="Unassembled WGS sequence"/>
</dbReference>
<keyword evidence="1" id="KW-0472">Membrane</keyword>
<evidence type="ECO:0000313" key="2">
    <source>
        <dbReference type="EMBL" id="MDK2124827.1"/>
    </source>
</evidence>
<protein>
    <submittedName>
        <fullName evidence="2">Uncharacterized protein</fullName>
    </submittedName>
</protein>
<organism evidence="2 3">
    <name type="scientific">Parachitinimonas caeni</name>
    <dbReference type="NCBI Taxonomy" id="3031301"/>
    <lineage>
        <taxon>Bacteria</taxon>
        <taxon>Pseudomonadati</taxon>
        <taxon>Pseudomonadota</taxon>
        <taxon>Betaproteobacteria</taxon>
        <taxon>Neisseriales</taxon>
        <taxon>Chitinibacteraceae</taxon>
        <taxon>Parachitinimonas</taxon>
    </lineage>
</organism>
<feature type="transmembrane region" description="Helical" evidence="1">
    <location>
        <begin position="91"/>
        <end position="108"/>
    </location>
</feature>
<feature type="transmembrane region" description="Helical" evidence="1">
    <location>
        <begin position="59"/>
        <end position="79"/>
    </location>
</feature>
<comment type="caution">
    <text evidence="2">The sequence shown here is derived from an EMBL/GenBank/DDBJ whole genome shotgun (WGS) entry which is preliminary data.</text>
</comment>
<reference evidence="2" key="1">
    <citation type="submission" date="2023-03" db="EMBL/GenBank/DDBJ databases">
        <title>Chitinimonas shenzhenensis gen. nov., sp. nov., a novel member of family Burkholderiaceae isolated from activated sludge collected in Shen Zhen, China.</title>
        <authorList>
            <person name="Wang X."/>
        </authorList>
    </citation>
    <scope>NUCLEOTIDE SEQUENCE</scope>
    <source>
        <strain evidence="2">DQS-5</strain>
    </source>
</reference>
<keyword evidence="1" id="KW-0812">Transmembrane</keyword>
<feature type="transmembrane region" description="Helical" evidence="1">
    <location>
        <begin position="21"/>
        <end position="39"/>
    </location>
</feature>
<keyword evidence="1" id="KW-1133">Transmembrane helix</keyword>